<protein>
    <recommendedName>
        <fullName evidence="1">Lipid II isoglutaminyl synthase (glutamine-hydrolyzing) subunit MurT</fullName>
        <ecNumber evidence="1">6.3.5.13</ecNumber>
    </recommendedName>
</protein>
<feature type="binding site" evidence="1">
    <location>
        <position position="255"/>
    </location>
    <ligand>
        <name>Zn(2+)</name>
        <dbReference type="ChEBI" id="CHEBI:29105"/>
    </ligand>
</feature>
<comment type="catalytic activity">
    <reaction evidence="1">
        <text>beta-D-GlcNAc-(1-&gt;4)-Mur2Ac(oyl-L-Ala-gamma-D-Glu-L-Lys-D-Ala-D-Ala)-di-trans,octa-cis-undecaprenyl diphosphate + L-glutamine + ATP + H2O = beta-D-GlcNAc-(1-&gt;4)-Mur2Ac(oyl-L-Ala-D-isoglutaminyl-L-Lys-D-Ala-D-Ala)-di-trans,octa-cis-undecaprenyl diphosphate + L-glutamate + ADP + phosphate + H(+)</text>
        <dbReference type="Rhea" id="RHEA:57928"/>
        <dbReference type="ChEBI" id="CHEBI:15377"/>
        <dbReference type="ChEBI" id="CHEBI:15378"/>
        <dbReference type="ChEBI" id="CHEBI:29985"/>
        <dbReference type="ChEBI" id="CHEBI:30616"/>
        <dbReference type="ChEBI" id="CHEBI:43474"/>
        <dbReference type="ChEBI" id="CHEBI:58359"/>
        <dbReference type="ChEBI" id="CHEBI:60033"/>
        <dbReference type="ChEBI" id="CHEBI:62233"/>
        <dbReference type="ChEBI" id="CHEBI:456216"/>
        <dbReference type="EC" id="6.3.5.13"/>
    </reaction>
</comment>
<dbReference type="InterPro" id="IPR036565">
    <property type="entry name" value="Mur-like_cat_sf"/>
</dbReference>
<evidence type="ECO:0000256" key="2">
    <source>
        <dbReference type="SAM" id="MobiDB-lite"/>
    </source>
</evidence>
<accession>A0A561U9D7</accession>
<dbReference type="RefSeq" id="WP_145739323.1">
    <property type="nucleotide sequence ID" value="NZ_VIWX01000002.1"/>
</dbReference>
<name>A0A561U9D7_9PSEU</name>
<feature type="region of interest" description="Disordered" evidence="2">
    <location>
        <begin position="1"/>
        <end position="43"/>
    </location>
</feature>
<comment type="caution">
    <text evidence="5">The sequence shown here is derived from an EMBL/GenBank/DDBJ whole genome shotgun (WGS) entry which is preliminary data.</text>
</comment>
<dbReference type="InterPro" id="IPR013564">
    <property type="entry name" value="MurT_C"/>
</dbReference>
<dbReference type="Proteomes" id="UP000316184">
    <property type="component" value="Unassembled WGS sequence"/>
</dbReference>
<evidence type="ECO:0000313" key="6">
    <source>
        <dbReference type="Proteomes" id="UP000316184"/>
    </source>
</evidence>
<dbReference type="GO" id="GO:0005524">
    <property type="term" value="F:ATP binding"/>
    <property type="evidence" value="ECO:0007669"/>
    <property type="project" value="UniProtKB-UniRule"/>
</dbReference>
<keyword evidence="1" id="KW-0436">Ligase</keyword>
<comment type="catalytic activity">
    <reaction evidence="1">
        <text>beta-D-GlcNAc-(1-&gt;4)-Mur2Ac(oyl-L-Ala-gamma-D-O-P-Glu-L-Lys-D-Ala-D-Ala)-di-trans,octa-cis-undecaprenyl diphosphate + NH4(+) = beta-D-GlcNAc-(1-&gt;4)-Mur2Ac(oyl-L-Ala-D-isoglutaminyl-L-Lys-D-Ala-D-Ala)-di-trans,octa-cis-undecaprenyl diphosphate + phosphate + H(+)</text>
        <dbReference type="Rhea" id="RHEA:57932"/>
        <dbReference type="ChEBI" id="CHEBI:15378"/>
        <dbReference type="ChEBI" id="CHEBI:28938"/>
        <dbReference type="ChEBI" id="CHEBI:43474"/>
        <dbReference type="ChEBI" id="CHEBI:62233"/>
        <dbReference type="ChEBI" id="CHEBI:143132"/>
    </reaction>
</comment>
<feature type="binding site" evidence="1">
    <location>
        <position position="271"/>
    </location>
    <ligand>
        <name>Zn(2+)</name>
        <dbReference type="ChEBI" id="CHEBI:29105"/>
    </ligand>
</feature>
<dbReference type="Pfam" id="PF08245">
    <property type="entry name" value="Mur_ligase_M"/>
    <property type="match status" value="1"/>
</dbReference>
<evidence type="ECO:0000259" key="4">
    <source>
        <dbReference type="Pfam" id="PF08353"/>
    </source>
</evidence>
<keyword evidence="1" id="KW-0547">Nucleotide-binding</keyword>
<reference evidence="5 6" key="1">
    <citation type="submission" date="2019-06" db="EMBL/GenBank/DDBJ databases">
        <title>Sequencing the genomes of 1000 actinobacteria strains.</title>
        <authorList>
            <person name="Klenk H.-P."/>
        </authorList>
    </citation>
    <scope>NUCLEOTIDE SEQUENCE [LARGE SCALE GENOMIC DNA]</scope>
    <source>
        <strain evidence="5 6">DSM 46699</strain>
    </source>
</reference>
<feature type="binding site" evidence="1">
    <location>
        <position position="273"/>
    </location>
    <ligand>
        <name>Zn(2+)</name>
        <dbReference type="ChEBI" id="CHEBI:29105"/>
    </ligand>
</feature>
<dbReference type="GO" id="GO:0008360">
    <property type="term" value="P:regulation of cell shape"/>
    <property type="evidence" value="ECO:0007669"/>
    <property type="project" value="UniProtKB-KW"/>
</dbReference>
<dbReference type="GO" id="GO:0140282">
    <property type="term" value="F:carbon-nitrogen ligase activity on lipid II"/>
    <property type="evidence" value="ECO:0007669"/>
    <property type="project" value="UniProtKB-UniRule"/>
</dbReference>
<evidence type="ECO:0000259" key="3">
    <source>
        <dbReference type="Pfam" id="PF08245"/>
    </source>
</evidence>
<dbReference type="PANTHER" id="PTHR23135:SF7">
    <property type="entry name" value="LIPID II ISOGLUTAMINYL SYNTHASE (GLUTAMINE-HYDROLYZING) SUBUNIT MURT"/>
    <property type="match status" value="1"/>
</dbReference>
<evidence type="ECO:0000313" key="5">
    <source>
        <dbReference type="EMBL" id="TWF95979.1"/>
    </source>
</evidence>
<dbReference type="EC" id="6.3.5.13" evidence="1"/>
<keyword evidence="1" id="KW-0961">Cell wall biogenesis/degradation</keyword>
<feature type="compositionally biased region" description="Polar residues" evidence="2">
    <location>
        <begin position="13"/>
        <end position="25"/>
    </location>
</feature>
<dbReference type="GO" id="GO:0071555">
    <property type="term" value="P:cell wall organization"/>
    <property type="evidence" value="ECO:0007669"/>
    <property type="project" value="UniProtKB-KW"/>
</dbReference>
<organism evidence="5 6">
    <name type="scientific">Saccharopolyspora dendranthemae</name>
    <dbReference type="NCBI Taxonomy" id="1181886"/>
    <lineage>
        <taxon>Bacteria</taxon>
        <taxon>Bacillati</taxon>
        <taxon>Actinomycetota</taxon>
        <taxon>Actinomycetes</taxon>
        <taxon>Pseudonocardiales</taxon>
        <taxon>Pseudonocardiaceae</taxon>
        <taxon>Saccharopolyspora</taxon>
    </lineage>
</organism>
<dbReference type="GO" id="GO:0009252">
    <property type="term" value="P:peptidoglycan biosynthetic process"/>
    <property type="evidence" value="ECO:0007669"/>
    <property type="project" value="UniProtKB-UniRule"/>
</dbReference>
<feature type="binding site" evidence="1">
    <location>
        <position position="258"/>
    </location>
    <ligand>
        <name>Zn(2+)</name>
        <dbReference type="ChEBI" id="CHEBI:29105"/>
    </ligand>
</feature>
<dbReference type="EMBL" id="VIWX01000002">
    <property type="protein sequence ID" value="TWF95979.1"/>
    <property type="molecule type" value="Genomic_DNA"/>
</dbReference>
<dbReference type="UniPathway" id="UPA00219"/>
<feature type="domain" description="Mur ligase central" evidence="3">
    <location>
        <begin position="115"/>
        <end position="319"/>
    </location>
</feature>
<comment type="pathway">
    <text evidence="1">Cell wall biogenesis; peptidoglycan biosynthesis.</text>
</comment>
<dbReference type="Pfam" id="PF08353">
    <property type="entry name" value="MurT_C"/>
    <property type="match status" value="1"/>
</dbReference>
<dbReference type="PANTHER" id="PTHR23135">
    <property type="entry name" value="MUR LIGASE FAMILY MEMBER"/>
    <property type="match status" value="1"/>
</dbReference>
<dbReference type="SUPFAM" id="SSF53623">
    <property type="entry name" value="MurD-like peptide ligases, catalytic domain"/>
    <property type="match status" value="1"/>
</dbReference>
<dbReference type="HAMAP" id="MF_02214">
    <property type="entry name" value="Lipid_II_synth_MurT"/>
    <property type="match status" value="1"/>
</dbReference>
<evidence type="ECO:0000256" key="1">
    <source>
        <dbReference type="HAMAP-Rule" id="MF_02214"/>
    </source>
</evidence>
<sequence>MSDTTRETDEPTVDQTPAQRQSPDQRPSADGGRPPDRTQGADQHWKVVPAPVREPADTRRMGLRTAMAINAGKWAASLSQRLGLGSGGMIGGRLALTLQPDLLQRLATGRRVVMVTGTNGKTTTTQMVAEALRAKAPAVSNATGANMLDGHVAALLTQLDAPFAALEVDELHLAQVTERFEPSAILLLNLSRDQLDRVGEVRTVAASLQRALTQAPGAQVIANRDDPNIVFAAAGHPHVTWVSGGVRWRDDALNCPQCGAFIGDVDRDWRCQCGLARPPADWKVTDTGVLDSEGTHHELALALPGHVNRVNATFALAAALQLGGEEAPVLARVRRISQAAGRYDTVRLGGRRVRLLLAKNPASWLEMLDLVSSNDEPLVLVVNSREADGYDVSWLWDVDFEMLRGRPVQVAGDRALDLAVRLRYAGVRASVASTVEVALGGTEGGLPDVIANYTAFRDLHTRSRT</sequence>
<keyword evidence="1" id="KW-0573">Peptidoglycan synthesis</keyword>
<keyword evidence="1" id="KW-0479">Metal-binding</keyword>
<dbReference type="InterPro" id="IPR013221">
    <property type="entry name" value="Mur_ligase_cen"/>
</dbReference>
<dbReference type="GO" id="GO:0008270">
    <property type="term" value="F:zinc ion binding"/>
    <property type="evidence" value="ECO:0007669"/>
    <property type="project" value="UniProtKB-UniRule"/>
</dbReference>
<keyword evidence="1" id="KW-0862">Zinc</keyword>
<feature type="domain" description="Lipid II isoglutaminyl synthase (glutamine-hydrolyzing) subunit MurT C-terminal" evidence="4">
    <location>
        <begin position="357"/>
        <end position="455"/>
    </location>
</feature>
<comment type="similarity">
    <text evidence="1">Belongs to the MurCDEF family. MurT subfamily.</text>
</comment>
<keyword evidence="1" id="KW-0133">Cell shape</keyword>
<comment type="function">
    <text evidence="1">The lipid II isoglutaminyl synthase complex catalyzes the formation of alpha-D-isoglutamine in the cell wall lipid II stem peptide. The MurT subunit catalyzes the ATP-dependent amidation of D-glutamate residue of lipid II, converting it to an isoglutamine residue.</text>
</comment>
<dbReference type="AlphaFoldDB" id="A0A561U9D7"/>
<dbReference type="InterPro" id="IPR043703">
    <property type="entry name" value="Lipid_II_synth_MurT"/>
</dbReference>
<feature type="active site" evidence="1">
    <location>
        <position position="391"/>
    </location>
</feature>
<dbReference type="Gene3D" id="3.40.1190.10">
    <property type="entry name" value="Mur-like, catalytic domain"/>
    <property type="match status" value="1"/>
</dbReference>
<dbReference type="GO" id="GO:0016881">
    <property type="term" value="F:acid-amino acid ligase activity"/>
    <property type="evidence" value="ECO:0007669"/>
    <property type="project" value="InterPro"/>
</dbReference>
<gene>
    <name evidence="1" type="primary">murT</name>
    <name evidence="5" type="ORF">FHU35_12980</name>
</gene>
<keyword evidence="6" id="KW-1185">Reference proteome</keyword>
<proteinExistence type="inferred from homology"/>
<keyword evidence="1" id="KW-0067">ATP-binding</keyword>
<comment type="subunit">
    <text evidence="1">Forms a heterodimer with GatD.</text>
</comment>
<dbReference type="OrthoDB" id="9803907at2"/>
<comment type="catalytic activity">
    <reaction evidence="1">
        <text>beta-D-GlcNAc-(1-&gt;4)-Mur2Ac(oyl-L-Ala-gamma-D-Glu-L-Lys-D-Ala-D-Ala)-di-trans,octa-cis-undecaprenyl diphosphate + ATP = beta-D-GlcNAc-(1-&gt;4)-Mur2Ac(oyl-L-Ala-gamma-D-O-P-Glu-L-Lys-D-Ala-D-Ala)-di-trans,octa-cis-undecaprenyl diphosphate + ADP</text>
        <dbReference type="Rhea" id="RHEA:59488"/>
        <dbReference type="ChEBI" id="CHEBI:30616"/>
        <dbReference type="ChEBI" id="CHEBI:60033"/>
        <dbReference type="ChEBI" id="CHEBI:143132"/>
        <dbReference type="ChEBI" id="CHEBI:456216"/>
    </reaction>
</comment>